<evidence type="ECO:0000256" key="1">
    <source>
        <dbReference type="SAM" id="Phobius"/>
    </source>
</evidence>
<dbReference type="RefSeq" id="WP_307203811.1">
    <property type="nucleotide sequence ID" value="NZ_JAUSSU010000004.1"/>
</dbReference>
<gene>
    <name evidence="2" type="ORF">J2T15_002315</name>
</gene>
<dbReference type="EMBL" id="JAUSSU010000004">
    <property type="protein sequence ID" value="MDQ0112880.1"/>
    <property type="molecule type" value="Genomic_DNA"/>
</dbReference>
<keyword evidence="1" id="KW-1133">Transmembrane helix</keyword>
<keyword evidence="3" id="KW-1185">Reference proteome</keyword>
<feature type="transmembrane region" description="Helical" evidence="1">
    <location>
        <begin position="6"/>
        <end position="25"/>
    </location>
</feature>
<comment type="caution">
    <text evidence="2">The sequence shown here is derived from an EMBL/GenBank/DDBJ whole genome shotgun (WGS) entry which is preliminary data.</text>
</comment>
<keyword evidence="1" id="KW-0472">Membrane</keyword>
<organism evidence="2 3">
    <name type="scientific">Paenibacillus harenae</name>
    <dbReference type="NCBI Taxonomy" id="306543"/>
    <lineage>
        <taxon>Bacteria</taxon>
        <taxon>Bacillati</taxon>
        <taxon>Bacillota</taxon>
        <taxon>Bacilli</taxon>
        <taxon>Bacillales</taxon>
        <taxon>Paenibacillaceae</taxon>
        <taxon>Paenibacillus</taxon>
    </lineage>
</organism>
<dbReference type="InterPro" id="IPR025058">
    <property type="entry name" value="DUF3995"/>
</dbReference>
<dbReference type="Pfam" id="PF13160">
    <property type="entry name" value="DUF3995"/>
    <property type="match status" value="1"/>
</dbReference>
<protein>
    <recommendedName>
        <fullName evidence="4">DUF3995 domain-containing protein</fullName>
    </recommendedName>
</protein>
<dbReference type="Proteomes" id="UP001229346">
    <property type="component" value="Unassembled WGS sequence"/>
</dbReference>
<proteinExistence type="predicted"/>
<feature type="transmembrane region" description="Helical" evidence="1">
    <location>
        <begin position="86"/>
        <end position="108"/>
    </location>
</feature>
<feature type="transmembrane region" description="Helical" evidence="1">
    <location>
        <begin position="54"/>
        <end position="74"/>
    </location>
</feature>
<name>A0ABT9TZR3_PAEHA</name>
<sequence>MQVVLAVILSALLIAIGVVHLYWMLGGRKGMSIALPSHGDGSGKPLFKPGRFEIGAVIVLFWAAALLVLMYADVIPAIGPPRLPRLAAWALVIVFAIRAIGEFHYLGLFKRYRTSPFGRLDTYVYSPLCLVMSGLTWWMIGVS</sequence>
<evidence type="ECO:0000313" key="3">
    <source>
        <dbReference type="Proteomes" id="UP001229346"/>
    </source>
</evidence>
<evidence type="ECO:0000313" key="2">
    <source>
        <dbReference type="EMBL" id="MDQ0112880.1"/>
    </source>
</evidence>
<accession>A0ABT9TZR3</accession>
<keyword evidence="1" id="KW-0812">Transmembrane</keyword>
<evidence type="ECO:0008006" key="4">
    <source>
        <dbReference type="Google" id="ProtNLM"/>
    </source>
</evidence>
<reference evidence="2 3" key="1">
    <citation type="submission" date="2023-07" db="EMBL/GenBank/DDBJ databases">
        <title>Sorghum-associated microbial communities from plants grown in Nebraska, USA.</title>
        <authorList>
            <person name="Schachtman D."/>
        </authorList>
    </citation>
    <scope>NUCLEOTIDE SEQUENCE [LARGE SCALE GENOMIC DNA]</scope>
    <source>
        <strain evidence="2 3">CC482</strain>
    </source>
</reference>
<feature type="transmembrane region" description="Helical" evidence="1">
    <location>
        <begin position="120"/>
        <end position="140"/>
    </location>
</feature>